<dbReference type="EMBL" id="LNYJ01000011">
    <property type="protein sequence ID" value="KTD16126.1"/>
    <property type="molecule type" value="Genomic_DNA"/>
</dbReference>
<keyword evidence="2" id="KW-1185">Reference proteome</keyword>
<name>A0A0W0V7N5_9GAMM</name>
<reference evidence="1 2" key="1">
    <citation type="submission" date="2015-11" db="EMBL/GenBank/DDBJ databases">
        <title>Genomic analysis of 38 Legionella species identifies large and diverse effector repertoires.</title>
        <authorList>
            <person name="Burstein D."/>
            <person name="Amaro F."/>
            <person name="Zusman T."/>
            <person name="Lifshitz Z."/>
            <person name="Cohen O."/>
            <person name="Gilbert J.A."/>
            <person name="Pupko T."/>
            <person name="Shuman H.A."/>
            <person name="Segal G."/>
        </authorList>
    </citation>
    <scope>NUCLEOTIDE SEQUENCE [LARGE SCALE GENOMIC DNA]</scope>
    <source>
        <strain evidence="1 2">BL-540</strain>
    </source>
</reference>
<dbReference type="PATRIC" id="fig|456.5.peg.458"/>
<organism evidence="1 2">
    <name type="scientific">Legionella jordanis</name>
    <dbReference type="NCBI Taxonomy" id="456"/>
    <lineage>
        <taxon>Bacteria</taxon>
        <taxon>Pseudomonadati</taxon>
        <taxon>Pseudomonadota</taxon>
        <taxon>Gammaproteobacteria</taxon>
        <taxon>Legionellales</taxon>
        <taxon>Legionellaceae</taxon>
        <taxon>Legionella</taxon>
    </lineage>
</organism>
<protein>
    <submittedName>
        <fullName evidence="1">Uncharacterized protein</fullName>
    </submittedName>
</protein>
<proteinExistence type="predicted"/>
<comment type="caution">
    <text evidence="1">The sequence shown here is derived from an EMBL/GenBank/DDBJ whole genome shotgun (WGS) entry which is preliminary data.</text>
</comment>
<sequence length="458" mass="52543">MESPENMRLELDLHLNNAPVIALLDVDDTIIDSQGKEINEALLEVLLEAGIKKVYLFTSMYGWQICNDLENTHAVYTREYLIQHMTRLGFEVEKVITPADVHLNEPGAYYQNYWKPCFAKCQSLLSGKTLDTAEQSIVKQIQHEVDLLDLVVKTKESELHKHYEELLSLGKAQEAKQFLSEHKTNKGAMFKLIKQDTSSKSFVLFEDKKHEINHILEANKTDTVHLTTIQVLCREGICKGDILCGEGKKELERKESIKQRYREQLISHFSQLGNQEAVLNRLVVNAKQYEQGYKIRQLMEIVIQEVFKLSEAYKELEGSLSKQKYANQIDSLIEQIKQIRAADLSDEIKLINIVAAVKNEFNNQKFKYDKKTSLFGSKQAFVQKLNHEGGHHYSRILGLILQHVVSLLETLDLSLLKTELAIPNEVILIQCPNKKAYKSFLFQLAKGTEQELACYKST</sequence>
<gene>
    <name evidence="1" type="ORF">Ljor_0432</name>
</gene>
<evidence type="ECO:0000313" key="1">
    <source>
        <dbReference type="EMBL" id="KTD16126.1"/>
    </source>
</evidence>
<dbReference type="RefSeq" id="WP_126320099.1">
    <property type="nucleotide sequence ID" value="NZ_CAAAIC010000007.1"/>
</dbReference>
<accession>A0A0W0V7N5</accession>
<dbReference type="OrthoDB" id="5654404at2"/>
<dbReference type="AlphaFoldDB" id="A0A0W0V7N5"/>
<dbReference type="Proteomes" id="UP000055035">
    <property type="component" value="Unassembled WGS sequence"/>
</dbReference>
<evidence type="ECO:0000313" key="2">
    <source>
        <dbReference type="Proteomes" id="UP000055035"/>
    </source>
</evidence>